<evidence type="ECO:0000313" key="3">
    <source>
        <dbReference type="EMBL" id="BBY47415.1"/>
    </source>
</evidence>
<dbReference type="AlphaFoldDB" id="A0A7I7RUH8"/>
<dbReference type="EMBL" id="AP022593">
    <property type="protein sequence ID" value="BBY47415.1"/>
    <property type="molecule type" value="Genomic_DNA"/>
</dbReference>
<feature type="chain" id="PRO_5029792880" evidence="2">
    <location>
        <begin position="32"/>
        <end position="220"/>
    </location>
</feature>
<keyword evidence="4" id="KW-1185">Reference proteome</keyword>
<geneLocation type="plasmid" evidence="4">
    <name>pjcm18538 dna</name>
</geneLocation>
<evidence type="ECO:0000313" key="4">
    <source>
        <dbReference type="Proteomes" id="UP000467428"/>
    </source>
</evidence>
<dbReference type="RefSeq" id="WP_163917348.1">
    <property type="nucleotide sequence ID" value="NZ_AP022593.1"/>
</dbReference>
<feature type="compositionally biased region" description="Low complexity" evidence="1">
    <location>
        <begin position="162"/>
        <end position="182"/>
    </location>
</feature>
<dbReference type="KEGG" id="marz:MARA_08830"/>
<feature type="region of interest" description="Disordered" evidence="1">
    <location>
        <begin position="144"/>
        <end position="220"/>
    </location>
</feature>
<reference evidence="3 4" key="1">
    <citation type="journal article" date="2019" name="Emerg. Microbes Infect.">
        <title>Comprehensive subspecies identification of 175 nontuberculous mycobacteria species based on 7547 genomic profiles.</title>
        <authorList>
            <person name="Matsumoto Y."/>
            <person name="Kinjo T."/>
            <person name="Motooka D."/>
            <person name="Nabeya D."/>
            <person name="Jung N."/>
            <person name="Uechi K."/>
            <person name="Horii T."/>
            <person name="Iida T."/>
            <person name="Fujita J."/>
            <person name="Nakamura S."/>
        </authorList>
    </citation>
    <scope>NUCLEOTIDE SEQUENCE [LARGE SCALE GENOMIC DNA]</scope>
    <source>
        <strain evidence="3 4">JCM 18538</strain>
    </source>
</reference>
<keyword evidence="2" id="KW-0732">Signal</keyword>
<dbReference type="Proteomes" id="UP000467428">
    <property type="component" value="Chromosome"/>
</dbReference>
<feature type="compositionally biased region" description="Pro residues" evidence="1">
    <location>
        <begin position="34"/>
        <end position="60"/>
    </location>
</feature>
<evidence type="ECO:0000256" key="2">
    <source>
        <dbReference type="SAM" id="SignalP"/>
    </source>
</evidence>
<feature type="region of interest" description="Disordered" evidence="1">
    <location>
        <begin position="29"/>
        <end position="111"/>
    </location>
</feature>
<proteinExistence type="predicted"/>
<feature type="compositionally biased region" description="Pro residues" evidence="1">
    <location>
        <begin position="183"/>
        <end position="220"/>
    </location>
</feature>
<protein>
    <submittedName>
        <fullName evidence="3">Uncharacterized protein</fullName>
    </submittedName>
</protein>
<organism evidence="3 4">
    <name type="scientific">Mycolicibacterium arabiense</name>
    <dbReference type="NCBI Taxonomy" id="1286181"/>
    <lineage>
        <taxon>Bacteria</taxon>
        <taxon>Bacillati</taxon>
        <taxon>Actinomycetota</taxon>
        <taxon>Actinomycetes</taxon>
        <taxon>Mycobacteriales</taxon>
        <taxon>Mycobacteriaceae</taxon>
        <taxon>Mycolicibacterium</taxon>
    </lineage>
</organism>
<evidence type="ECO:0000256" key="1">
    <source>
        <dbReference type="SAM" id="MobiDB-lite"/>
    </source>
</evidence>
<accession>A0A7I7RUH8</accession>
<feature type="compositionally biased region" description="Low complexity" evidence="1">
    <location>
        <begin position="61"/>
        <end position="86"/>
    </location>
</feature>
<gene>
    <name evidence="3" type="ORF">MARA_08830</name>
</gene>
<feature type="signal peptide" evidence="2">
    <location>
        <begin position="1"/>
        <end position="31"/>
    </location>
</feature>
<name>A0A7I7RUH8_9MYCO</name>
<sequence>MGNDTRRFLTAALCGASGLIAAVCVTATASADPGVPPPPPAVPPVAGPLVPAPPAGPAPAAPLQAAAGQQAPAEALPAPAPAEGVPHIPSPDALPPGSTMDPAAKGNDDPNVSYLKDLWQAVQNKEISGKEALIMGLAQRGMNTPYPQQAAGPNVPRSGVDPAAPAGLPAPAGAPAPAAVPGAPAPLAPPPPAPAPAPAAAPASAPAPAPGPLLLPPPGA</sequence>